<dbReference type="EMBL" id="KV425922">
    <property type="protein sequence ID" value="KZV98177.1"/>
    <property type="molecule type" value="Genomic_DNA"/>
</dbReference>
<feature type="compositionally biased region" description="Basic and acidic residues" evidence="1">
    <location>
        <begin position="144"/>
        <end position="157"/>
    </location>
</feature>
<organism evidence="2 3">
    <name type="scientific">Exidia glandulosa HHB12029</name>
    <dbReference type="NCBI Taxonomy" id="1314781"/>
    <lineage>
        <taxon>Eukaryota</taxon>
        <taxon>Fungi</taxon>
        <taxon>Dikarya</taxon>
        <taxon>Basidiomycota</taxon>
        <taxon>Agaricomycotina</taxon>
        <taxon>Agaricomycetes</taxon>
        <taxon>Auriculariales</taxon>
        <taxon>Exidiaceae</taxon>
        <taxon>Exidia</taxon>
    </lineage>
</organism>
<proteinExistence type="predicted"/>
<evidence type="ECO:0000256" key="1">
    <source>
        <dbReference type="SAM" id="MobiDB-lite"/>
    </source>
</evidence>
<feature type="region of interest" description="Disordered" evidence="1">
    <location>
        <begin position="116"/>
        <end position="175"/>
    </location>
</feature>
<feature type="compositionally biased region" description="Polar residues" evidence="1">
    <location>
        <begin position="120"/>
        <end position="136"/>
    </location>
</feature>
<evidence type="ECO:0000313" key="3">
    <source>
        <dbReference type="Proteomes" id="UP000077266"/>
    </source>
</evidence>
<accession>A0A165LQD9</accession>
<dbReference type="InParanoid" id="A0A165LQD9"/>
<feature type="compositionally biased region" description="Low complexity" evidence="1">
    <location>
        <begin position="235"/>
        <end position="248"/>
    </location>
</feature>
<gene>
    <name evidence="2" type="ORF">EXIGLDRAFT_832434</name>
</gene>
<dbReference type="Proteomes" id="UP000077266">
    <property type="component" value="Unassembled WGS sequence"/>
</dbReference>
<keyword evidence="3" id="KW-1185">Reference proteome</keyword>
<evidence type="ECO:0000313" key="2">
    <source>
        <dbReference type="EMBL" id="KZV98177.1"/>
    </source>
</evidence>
<dbReference type="AlphaFoldDB" id="A0A165LQD9"/>
<protein>
    <submittedName>
        <fullName evidence="2">Uncharacterized protein</fullName>
    </submittedName>
</protein>
<name>A0A165LQD9_EXIGL</name>
<reference evidence="2 3" key="1">
    <citation type="journal article" date="2016" name="Mol. Biol. Evol.">
        <title>Comparative Genomics of Early-Diverging Mushroom-Forming Fungi Provides Insights into the Origins of Lignocellulose Decay Capabilities.</title>
        <authorList>
            <person name="Nagy L.G."/>
            <person name="Riley R."/>
            <person name="Tritt A."/>
            <person name="Adam C."/>
            <person name="Daum C."/>
            <person name="Floudas D."/>
            <person name="Sun H."/>
            <person name="Yadav J.S."/>
            <person name="Pangilinan J."/>
            <person name="Larsson K.H."/>
            <person name="Matsuura K."/>
            <person name="Barry K."/>
            <person name="Labutti K."/>
            <person name="Kuo R."/>
            <person name="Ohm R.A."/>
            <person name="Bhattacharya S.S."/>
            <person name="Shirouzu T."/>
            <person name="Yoshinaga Y."/>
            <person name="Martin F.M."/>
            <person name="Grigoriev I.V."/>
            <person name="Hibbett D.S."/>
        </authorList>
    </citation>
    <scope>NUCLEOTIDE SEQUENCE [LARGE SCALE GENOMIC DNA]</scope>
    <source>
        <strain evidence="2 3">HHB12029</strain>
    </source>
</reference>
<feature type="region of interest" description="Disordered" evidence="1">
    <location>
        <begin position="224"/>
        <end position="249"/>
    </location>
</feature>
<sequence length="341" mass="37827">MQEPRATPIRASSLRPLIACPRPFLSFTQGARDCCPNAHSLVHVLDYSQRAFPELVPAHFVVLVHRLLTNTVPGVLLNSPISSTTSIARRQTDVSFVLDEPFIHWYRRPALITRRRTHKSSQISKSNSPAPASSQYGHVKTHRRADDDLGRSLERPISRSPFTASRHDESSAATQSVLVSPTIARAWAPTLDLSRHAKVMRHERGEDELWPEFWRRHELKVRSQSRAHGARQVLRGAGPSASASSRRPAVTRLSVAQSRAGQLPHGIGRTSHQRSNDSMTEIFHGASRQDLHSVSDISEAKARSCIDTSSSSRSEILPGRVTVNPLCSRRARVNVGDDVLS</sequence>